<dbReference type="SUPFAM" id="SSF51735">
    <property type="entry name" value="NAD(P)-binding Rossmann-fold domains"/>
    <property type="match status" value="1"/>
</dbReference>
<evidence type="ECO:0000256" key="5">
    <source>
        <dbReference type="ARBA" id="ARBA00023002"/>
    </source>
</evidence>
<dbReference type="InterPro" id="IPR006151">
    <property type="entry name" value="Shikm_DH/Glu-tRNA_Rdtase"/>
</dbReference>
<evidence type="ECO:0000256" key="7">
    <source>
        <dbReference type="ARBA" id="ARBA00049442"/>
    </source>
</evidence>
<dbReference type="Gene3D" id="3.40.50.10860">
    <property type="entry name" value="Leucine Dehydrogenase, chain A, domain 1"/>
    <property type="match status" value="1"/>
</dbReference>
<sequence>MKKFAVFGNPIKHSISPRLHNYAIKELGLDAFYSRILLEDNIKLKEKFNTLNLDGANITIPFKEDAFKVCDHLDRYANHIGSINTLVKKNNTLYGYNTDAPGFLKAIEEFGKINSALILGAGGTAKALAYALYTKNIKADILNRSEKRKSNFKQSNFYLWDDFKIEQYDLVINSTSAGLVDEEYPVPKELLEDIFKNSSFAFDVIYNKNTPFLRLANSFKIPNKDGKDMLVYQAVLALNFFYNSNLDEKKIEIAMKKAISL</sequence>
<organism evidence="11 12">
    <name type="scientific">Campylobacter blaseri</name>
    <dbReference type="NCBI Taxonomy" id="2042961"/>
    <lineage>
        <taxon>Bacteria</taxon>
        <taxon>Pseudomonadati</taxon>
        <taxon>Campylobacterota</taxon>
        <taxon>Epsilonproteobacteria</taxon>
        <taxon>Campylobacterales</taxon>
        <taxon>Campylobacteraceae</taxon>
        <taxon>Campylobacter</taxon>
    </lineage>
</organism>
<dbReference type="InterPro" id="IPR013708">
    <property type="entry name" value="Shikimate_DH-bd_N"/>
</dbReference>
<keyword evidence="4 8" id="KW-0521">NADP</keyword>
<dbReference type="UniPathway" id="UPA00053">
    <property type="reaction ID" value="UER00087"/>
</dbReference>
<comment type="similarity">
    <text evidence="8">Belongs to the shikimate dehydrogenase family.</text>
</comment>
<keyword evidence="12" id="KW-1185">Reference proteome</keyword>
<dbReference type="OrthoDB" id="9792692at2"/>
<dbReference type="GO" id="GO:0005829">
    <property type="term" value="C:cytosol"/>
    <property type="evidence" value="ECO:0007669"/>
    <property type="project" value="TreeGrafter"/>
</dbReference>
<dbReference type="CDD" id="cd01065">
    <property type="entry name" value="NAD_bind_Shikimate_DH"/>
    <property type="match status" value="1"/>
</dbReference>
<comment type="caution">
    <text evidence="11">The sequence shown here is derived from an EMBL/GenBank/DDBJ whole genome shotgun (WGS) entry which is preliminary data.</text>
</comment>
<dbReference type="GO" id="GO:0008652">
    <property type="term" value="P:amino acid biosynthetic process"/>
    <property type="evidence" value="ECO:0007669"/>
    <property type="project" value="UniProtKB-KW"/>
</dbReference>
<feature type="binding site" evidence="8">
    <location>
        <position position="59"/>
    </location>
    <ligand>
        <name>shikimate</name>
        <dbReference type="ChEBI" id="CHEBI:36208"/>
    </ligand>
</feature>
<comment type="catalytic activity">
    <reaction evidence="7 8">
        <text>shikimate + NADP(+) = 3-dehydroshikimate + NADPH + H(+)</text>
        <dbReference type="Rhea" id="RHEA:17737"/>
        <dbReference type="ChEBI" id="CHEBI:15378"/>
        <dbReference type="ChEBI" id="CHEBI:16630"/>
        <dbReference type="ChEBI" id="CHEBI:36208"/>
        <dbReference type="ChEBI" id="CHEBI:57783"/>
        <dbReference type="ChEBI" id="CHEBI:58349"/>
        <dbReference type="EC" id="1.1.1.25"/>
    </reaction>
</comment>
<evidence type="ECO:0000256" key="4">
    <source>
        <dbReference type="ARBA" id="ARBA00022857"/>
    </source>
</evidence>
<evidence type="ECO:0000256" key="8">
    <source>
        <dbReference type="HAMAP-Rule" id="MF_00222"/>
    </source>
</evidence>
<proteinExistence type="inferred from homology"/>
<protein>
    <recommendedName>
        <fullName evidence="2 8">Shikimate dehydrogenase (NADP(+))</fullName>
        <shortName evidence="8">SDH</shortName>
        <ecNumber evidence="2 8">1.1.1.25</ecNumber>
    </recommendedName>
</protein>
<feature type="binding site" evidence="8">
    <location>
        <position position="99"/>
    </location>
    <ligand>
        <name>shikimate</name>
        <dbReference type="ChEBI" id="CHEBI:36208"/>
    </ligand>
</feature>
<feature type="binding site" evidence="8">
    <location>
        <position position="204"/>
    </location>
    <ligand>
        <name>NADP(+)</name>
        <dbReference type="ChEBI" id="CHEBI:58349"/>
    </ligand>
</feature>
<evidence type="ECO:0000256" key="1">
    <source>
        <dbReference type="ARBA" id="ARBA00004871"/>
    </source>
</evidence>
<evidence type="ECO:0000259" key="9">
    <source>
        <dbReference type="Pfam" id="PF01488"/>
    </source>
</evidence>
<dbReference type="EC" id="1.1.1.25" evidence="2 8"/>
<dbReference type="InterPro" id="IPR046346">
    <property type="entry name" value="Aminoacid_DH-like_N_sf"/>
</dbReference>
<feature type="binding site" evidence="8">
    <location>
        <position position="226"/>
    </location>
    <ligand>
        <name>NADP(+)</name>
        <dbReference type="ChEBI" id="CHEBI:58349"/>
    </ligand>
</feature>
<dbReference type="PANTHER" id="PTHR21089:SF1">
    <property type="entry name" value="BIFUNCTIONAL 3-DEHYDROQUINATE DEHYDRATASE_SHIKIMATE DEHYDROGENASE, CHLOROPLASTIC"/>
    <property type="match status" value="1"/>
</dbReference>
<dbReference type="GO" id="GO:0019632">
    <property type="term" value="P:shikimate metabolic process"/>
    <property type="evidence" value="ECO:0007669"/>
    <property type="project" value="InterPro"/>
</dbReference>
<dbReference type="Pfam" id="PF08501">
    <property type="entry name" value="Shikimate_dh_N"/>
    <property type="match status" value="1"/>
</dbReference>
<evidence type="ECO:0000256" key="2">
    <source>
        <dbReference type="ARBA" id="ARBA00012962"/>
    </source>
</evidence>
<reference evidence="12" key="1">
    <citation type="submission" date="2017-10" db="EMBL/GenBank/DDBJ databases">
        <title>Campylobacter species from seals.</title>
        <authorList>
            <person name="Gilbert M.J."/>
            <person name="Zomer A.L."/>
            <person name="Timmerman A.J."/>
            <person name="Duim B."/>
            <person name="Wagenaar J.A."/>
        </authorList>
    </citation>
    <scope>NUCLEOTIDE SEQUENCE [LARGE SCALE GENOMIC DNA]</scope>
    <source>
        <strain evidence="12">17S00004-5</strain>
    </source>
</reference>
<evidence type="ECO:0000256" key="3">
    <source>
        <dbReference type="ARBA" id="ARBA00022605"/>
    </source>
</evidence>
<dbReference type="GO" id="GO:0050661">
    <property type="term" value="F:NADP binding"/>
    <property type="evidence" value="ECO:0007669"/>
    <property type="project" value="InterPro"/>
</dbReference>
<keyword evidence="5 8" id="KW-0560">Oxidoreductase</keyword>
<name>A0A2P8R1E3_9BACT</name>
<dbReference type="Gene3D" id="3.40.50.720">
    <property type="entry name" value="NAD(P)-binding Rossmann-like Domain"/>
    <property type="match status" value="1"/>
</dbReference>
<evidence type="ECO:0000313" key="12">
    <source>
        <dbReference type="Proteomes" id="UP000240535"/>
    </source>
</evidence>
<evidence type="ECO:0000256" key="6">
    <source>
        <dbReference type="ARBA" id="ARBA00023141"/>
    </source>
</evidence>
<comment type="pathway">
    <text evidence="1 8">Metabolic intermediate biosynthesis; chorismate biosynthesis; chorismate from D-erythrose 4-phosphate and phosphoenolpyruvate: step 4/7.</text>
</comment>
<dbReference type="EMBL" id="PDHH01000003">
    <property type="protein sequence ID" value="PSM52309.1"/>
    <property type="molecule type" value="Genomic_DNA"/>
</dbReference>
<comment type="caution">
    <text evidence="8">Lacks conserved residue(s) required for the propagation of feature annotation.</text>
</comment>
<dbReference type="NCBIfam" id="NF001316">
    <property type="entry name" value="PRK00258.2-5"/>
    <property type="match status" value="1"/>
</dbReference>
<feature type="domain" description="Quinate/shikimate 5-dehydrogenase/glutamyl-tRNA reductase" evidence="9">
    <location>
        <begin position="114"/>
        <end position="195"/>
    </location>
</feature>
<dbReference type="NCBIfam" id="TIGR00507">
    <property type="entry name" value="aroE"/>
    <property type="match status" value="1"/>
</dbReference>
<evidence type="ECO:0000313" key="11">
    <source>
        <dbReference type="EMBL" id="PSM52309.1"/>
    </source>
</evidence>
<dbReference type="InterPro" id="IPR022893">
    <property type="entry name" value="Shikimate_DH_fam"/>
</dbReference>
<dbReference type="InterPro" id="IPR011342">
    <property type="entry name" value="Shikimate_DH"/>
</dbReference>
<feature type="binding site" evidence="8">
    <location>
        <position position="233"/>
    </location>
    <ligand>
        <name>shikimate</name>
        <dbReference type="ChEBI" id="CHEBI:36208"/>
    </ligand>
</feature>
<dbReference type="Proteomes" id="UP000240535">
    <property type="component" value="Unassembled WGS sequence"/>
</dbReference>
<gene>
    <name evidence="8" type="primary">aroE</name>
    <name evidence="11" type="ORF">CQ405_04455</name>
</gene>
<feature type="binding site" evidence="8">
    <location>
        <position position="84"/>
    </location>
    <ligand>
        <name>shikimate</name>
        <dbReference type="ChEBI" id="CHEBI:36208"/>
    </ligand>
</feature>
<keyword evidence="6 8" id="KW-0057">Aromatic amino acid biosynthesis</keyword>
<dbReference type="Pfam" id="PF01488">
    <property type="entry name" value="Shikimate_DH"/>
    <property type="match status" value="1"/>
</dbReference>
<keyword evidence="3 8" id="KW-0028">Amino-acid biosynthesis</keyword>
<feature type="domain" description="Shikimate dehydrogenase substrate binding N-terminal" evidence="10">
    <location>
        <begin position="6"/>
        <end position="86"/>
    </location>
</feature>
<feature type="binding site" evidence="8">
    <location>
        <position position="206"/>
    </location>
    <ligand>
        <name>shikimate</name>
        <dbReference type="ChEBI" id="CHEBI:36208"/>
    </ligand>
</feature>
<comment type="function">
    <text evidence="8">Involved in the biosynthesis of the chorismate, which leads to the biosynthesis of aromatic amino acids. Catalyzes the reversible NADPH linked reduction of 3-dehydroshikimate (DHSA) to yield shikimate (SA).</text>
</comment>
<dbReference type="PANTHER" id="PTHR21089">
    <property type="entry name" value="SHIKIMATE DEHYDROGENASE"/>
    <property type="match status" value="1"/>
</dbReference>
<dbReference type="GO" id="GO:0004764">
    <property type="term" value="F:shikimate 3-dehydrogenase (NADP+) activity"/>
    <property type="evidence" value="ECO:0007669"/>
    <property type="project" value="UniProtKB-UniRule"/>
</dbReference>
<feature type="active site" description="Proton acceptor" evidence="8">
    <location>
        <position position="63"/>
    </location>
</feature>
<dbReference type="SUPFAM" id="SSF53223">
    <property type="entry name" value="Aminoacid dehydrogenase-like, N-terminal domain"/>
    <property type="match status" value="1"/>
</dbReference>
<dbReference type="InterPro" id="IPR036291">
    <property type="entry name" value="NAD(P)-bd_dom_sf"/>
</dbReference>
<accession>A0A2P8R1E3</accession>
<dbReference type="GO" id="GO:0009423">
    <property type="term" value="P:chorismate biosynthetic process"/>
    <property type="evidence" value="ECO:0007669"/>
    <property type="project" value="UniProtKB-UniRule"/>
</dbReference>
<comment type="subunit">
    <text evidence="8">Homodimer.</text>
</comment>
<dbReference type="AlphaFoldDB" id="A0A2P8R1E3"/>
<dbReference type="GO" id="GO:0009073">
    <property type="term" value="P:aromatic amino acid family biosynthetic process"/>
    <property type="evidence" value="ECO:0007669"/>
    <property type="project" value="UniProtKB-KW"/>
</dbReference>
<feature type="binding site" evidence="8">
    <location>
        <begin position="14"/>
        <end position="16"/>
    </location>
    <ligand>
        <name>shikimate</name>
        <dbReference type="ChEBI" id="CHEBI:36208"/>
    </ligand>
</feature>
<dbReference type="HAMAP" id="MF_00222">
    <property type="entry name" value="Shikimate_DH_AroE"/>
    <property type="match status" value="1"/>
</dbReference>
<evidence type="ECO:0000259" key="10">
    <source>
        <dbReference type="Pfam" id="PF08501"/>
    </source>
</evidence>
<dbReference type="RefSeq" id="WP_106871046.1">
    <property type="nucleotide sequence ID" value="NZ_CP053841.1"/>
</dbReference>